<dbReference type="EMBL" id="AP025591">
    <property type="protein sequence ID" value="BDG03622.1"/>
    <property type="molecule type" value="Genomic_DNA"/>
</dbReference>
<sequence>MKRILTLAAAALALVLARPALADDADAAKDADATRAADDALADKADVPAKPPTLPTTASDRASYVHDNIAFGKKGAAERATHGQADKQGRADTDDAHADAANRAAHGAAASAAASANGDSHAAAGHARANSARDTHSQPAGTPPVTMPVPATVHGR</sequence>
<feature type="region of interest" description="Disordered" evidence="1">
    <location>
        <begin position="42"/>
        <end position="156"/>
    </location>
</feature>
<feature type="compositionally biased region" description="Basic and acidic residues" evidence="1">
    <location>
        <begin position="75"/>
        <end position="100"/>
    </location>
</feature>
<keyword evidence="4" id="KW-1185">Reference proteome</keyword>
<proteinExistence type="predicted"/>
<keyword evidence="2" id="KW-0732">Signal</keyword>
<evidence type="ECO:0000256" key="1">
    <source>
        <dbReference type="SAM" id="MobiDB-lite"/>
    </source>
</evidence>
<dbReference type="Proteomes" id="UP001162891">
    <property type="component" value="Chromosome"/>
</dbReference>
<accession>A0ABN6MUU6</accession>
<evidence type="ECO:0000313" key="4">
    <source>
        <dbReference type="Proteomes" id="UP001162891"/>
    </source>
</evidence>
<dbReference type="RefSeq" id="WP_248361781.1">
    <property type="nucleotide sequence ID" value="NZ_AP025591.1"/>
</dbReference>
<feature type="chain" id="PRO_5045665422" evidence="2">
    <location>
        <begin position="23"/>
        <end position="156"/>
    </location>
</feature>
<gene>
    <name evidence="3" type="ORF">AMOR_26180</name>
</gene>
<evidence type="ECO:0000313" key="3">
    <source>
        <dbReference type="EMBL" id="BDG03622.1"/>
    </source>
</evidence>
<feature type="signal peptide" evidence="2">
    <location>
        <begin position="1"/>
        <end position="22"/>
    </location>
</feature>
<organism evidence="3 4">
    <name type="scientific">Anaeromyxobacter oryzae</name>
    <dbReference type="NCBI Taxonomy" id="2918170"/>
    <lineage>
        <taxon>Bacteria</taxon>
        <taxon>Pseudomonadati</taxon>
        <taxon>Myxococcota</taxon>
        <taxon>Myxococcia</taxon>
        <taxon>Myxococcales</taxon>
        <taxon>Cystobacterineae</taxon>
        <taxon>Anaeromyxobacteraceae</taxon>
        <taxon>Anaeromyxobacter</taxon>
    </lineage>
</organism>
<evidence type="ECO:0000256" key="2">
    <source>
        <dbReference type="SAM" id="SignalP"/>
    </source>
</evidence>
<protein>
    <submittedName>
        <fullName evidence="3">Uncharacterized protein</fullName>
    </submittedName>
</protein>
<name>A0ABN6MUU6_9BACT</name>
<feature type="compositionally biased region" description="Low complexity" evidence="1">
    <location>
        <begin position="101"/>
        <end position="130"/>
    </location>
</feature>
<reference evidence="4" key="1">
    <citation type="journal article" date="2022" name="Int. J. Syst. Evol. Microbiol.">
        <title>Anaeromyxobacter oryzae sp. nov., Anaeromyxobacter diazotrophicus sp. nov. and Anaeromyxobacter paludicola sp. nov., isolated from paddy soils.</title>
        <authorList>
            <person name="Itoh H."/>
            <person name="Xu Z."/>
            <person name="Mise K."/>
            <person name="Masuda Y."/>
            <person name="Ushijima N."/>
            <person name="Hayakawa C."/>
            <person name="Shiratori Y."/>
            <person name="Senoo K."/>
        </authorList>
    </citation>
    <scope>NUCLEOTIDE SEQUENCE [LARGE SCALE GENOMIC DNA]</scope>
    <source>
        <strain evidence="4">Red232</strain>
    </source>
</reference>